<dbReference type="PANTHER" id="PTHR21411:SF0">
    <property type="entry name" value="REGULATORY PROTEIN ZESTE"/>
    <property type="match status" value="1"/>
</dbReference>
<dbReference type="InterPro" id="IPR001005">
    <property type="entry name" value="SANT/Myb"/>
</dbReference>
<evidence type="ECO:0000313" key="7">
    <source>
        <dbReference type="EMBL" id="KAJ8940775.1"/>
    </source>
</evidence>
<evidence type="ECO:0000256" key="1">
    <source>
        <dbReference type="ARBA" id="ARBA00011764"/>
    </source>
</evidence>
<evidence type="ECO:0000256" key="2">
    <source>
        <dbReference type="ARBA" id="ARBA00016807"/>
    </source>
</evidence>
<comment type="caution">
    <text evidence="7">The sequence shown here is derived from an EMBL/GenBank/DDBJ whole genome shotgun (WGS) entry which is preliminary data.</text>
</comment>
<dbReference type="PANTHER" id="PTHR21411">
    <property type="entry name" value="APONTIC"/>
    <property type="match status" value="1"/>
</dbReference>
<comment type="subunit">
    <text evidence="1">Self-associates forming complexes of several hundred monomers.</text>
</comment>
<dbReference type="Pfam" id="PF13873">
    <property type="entry name" value="Myb_DNA-bind_5"/>
    <property type="match status" value="1"/>
</dbReference>
<accession>A0AAV8XPE9</accession>
<comment type="function">
    <text evidence="5">Involved in transvection phenomena (= synapsis-dependent gene expression), where the synaptic pairing of chromosomes carrying genes with which zeste interacts influences the expression of these genes. Zeste binds to DNA and stimulates transcription from a nearby promoter.</text>
</comment>
<sequence>MERKVFTEREQIILASLVKDTGGCIENKRTDGTTLQNKNRAWEEITKRYNIQPEVMSKRTSQQLRKLWANLKQRKRNETTKLRYEMLAIGGGLPGKKVEDPVLAIVDDAAPYADVEITSDWDSTAVFESSTAALEDVERDSNINQNKTIELSQEEDIETIEFIIEKDARMVEFETPLVETPAVQTSAAKRGKCLSGRNLAVNQKLAEESTSLSCASY</sequence>
<gene>
    <name evidence="7" type="ORF">NQ314_010585</name>
</gene>
<keyword evidence="3" id="KW-0805">Transcription regulation</keyword>
<dbReference type="Proteomes" id="UP001162156">
    <property type="component" value="Unassembled WGS sequence"/>
</dbReference>
<name>A0AAV8XPE9_9CUCU</name>
<proteinExistence type="predicted"/>
<reference evidence="7" key="1">
    <citation type="journal article" date="2023" name="Insect Mol. Biol.">
        <title>Genome sequencing provides insights into the evolution of gene families encoding plant cell wall-degrading enzymes in longhorned beetles.</title>
        <authorList>
            <person name="Shin N.R."/>
            <person name="Okamura Y."/>
            <person name="Kirsch R."/>
            <person name="Pauchet Y."/>
        </authorList>
    </citation>
    <scope>NUCLEOTIDE SEQUENCE</scope>
    <source>
        <strain evidence="7">RBIC_L_NR</strain>
    </source>
</reference>
<evidence type="ECO:0000313" key="8">
    <source>
        <dbReference type="Proteomes" id="UP001162156"/>
    </source>
</evidence>
<evidence type="ECO:0000259" key="6">
    <source>
        <dbReference type="PROSITE" id="PS50090"/>
    </source>
</evidence>
<keyword evidence="4" id="KW-0804">Transcription</keyword>
<dbReference type="InterPro" id="IPR028002">
    <property type="entry name" value="Myb_DNA-bind_5"/>
</dbReference>
<dbReference type="PROSITE" id="PS50090">
    <property type="entry name" value="MYB_LIKE"/>
    <property type="match status" value="1"/>
</dbReference>
<keyword evidence="8" id="KW-1185">Reference proteome</keyword>
<feature type="domain" description="Myb-like" evidence="6">
    <location>
        <begin position="1"/>
        <end position="72"/>
    </location>
</feature>
<dbReference type="EMBL" id="JANEYF010002947">
    <property type="protein sequence ID" value="KAJ8940775.1"/>
    <property type="molecule type" value="Genomic_DNA"/>
</dbReference>
<protein>
    <recommendedName>
        <fullName evidence="2">Regulatory protein zeste</fullName>
    </recommendedName>
</protein>
<evidence type="ECO:0000256" key="3">
    <source>
        <dbReference type="ARBA" id="ARBA00023015"/>
    </source>
</evidence>
<evidence type="ECO:0000256" key="5">
    <source>
        <dbReference type="ARBA" id="ARBA00025466"/>
    </source>
</evidence>
<dbReference type="AlphaFoldDB" id="A0AAV8XPE9"/>
<organism evidence="7 8">
    <name type="scientific">Rhamnusium bicolor</name>
    <dbReference type="NCBI Taxonomy" id="1586634"/>
    <lineage>
        <taxon>Eukaryota</taxon>
        <taxon>Metazoa</taxon>
        <taxon>Ecdysozoa</taxon>
        <taxon>Arthropoda</taxon>
        <taxon>Hexapoda</taxon>
        <taxon>Insecta</taxon>
        <taxon>Pterygota</taxon>
        <taxon>Neoptera</taxon>
        <taxon>Endopterygota</taxon>
        <taxon>Coleoptera</taxon>
        <taxon>Polyphaga</taxon>
        <taxon>Cucujiformia</taxon>
        <taxon>Chrysomeloidea</taxon>
        <taxon>Cerambycidae</taxon>
        <taxon>Lepturinae</taxon>
        <taxon>Rhagiini</taxon>
        <taxon>Rhamnusium</taxon>
    </lineage>
</organism>
<evidence type="ECO:0000256" key="4">
    <source>
        <dbReference type="ARBA" id="ARBA00023163"/>
    </source>
</evidence>